<dbReference type="Proteomes" id="UP000093903">
    <property type="component" value="Unassembled WGS sequence"/>
</dbReference>
<gene>
    <name evidence="1" type="ORF">A9P98_04620</name>
</gene>
<sequence>MIKNKKKLYLVASKISFFMVEGVEMWYYSMGVELFTRRMTIAMLLRHRPSFPPEAKSAVSRREER</sequence>
<evidence type="ECO:0000313" key="1">
    <source>
        <dbReference type="EMBL" id="OBU75679.1"/>
    </source>
</evidence>
<reference evidence="1 2" key="1">
    <citation type="submission" date="2016-05" db="EMBL/GenBank/DDBJ databases">
        <title>First complete genome of the cyanobacterium Cylindrospermopsis raciborskii CS505, containing a circular chromosome and a single extrachromosomal element.</title>
        <authorList>
            <person name="Fuentes J."/>
            <person name="Tamames J."/>
            <person name="Allen E."/>
            <person name="Plominski A."/>
            <person name="Vasquez M."/>
        </authorList>
    </citation>
    <scope>NUCLEOTIDE SEQUENCE [LARGE SCALE GENOMIC DNA]</scope>
    <source>
        <strain evidence="1 2">CS505</strain>
    </source>
</reference>
<organism evidence="1 2">
    <name type="scientific">Cylindrospermopsis raciborskii CS-505</name>
    <dbReference type="NCBI Taxonomy" id="533240"/>
    <lineage>
        <taxon>Bacteria</taxon>
        <taxon>Bacillati</taxon>
        <taxon>Cyanobacteriota</taxon>
        <taxon>Cyanophyceae</taxon>
        <taxon>Nostocales</taxon>
        <taxon>Aphanizomenonaceae</taxon>
        <taxon>Cylindrospermopsis</taxon>
    </lineage>
</organism>
<dbReference type="AlphaFoldDB" id="A0A853MA72"/>
<dbReference type="EMBL" id="LYXA01000001">
    <property type="protein sequence ID" value="OBU75679.1"/>
    <property type="molecule type" value="Genomic_DNA"/>
</dbReference>
<comment type="caution">
    <text evidence="1">The sequence shown here is derived from an EMBL/GenBank/DDBJ whole genome shotgun (WGS) entry which is preliminary data.</text>
</comment>
<name>A0A853MA72_9CYAN</name>
<evidence type="ECO:0000313" key="2">
    <source>
        <dbReference type="Proteomes" id="UP000093903"/>
    </source>
</evidence>
<accession>A0A853MA72</accession>
<protein>
    <submittedName>
        <fullName evidence="1">Uncharacterized protein</fullName>
    </submittedName>
</protein>
<proteinExistence type="predicted"/>